<gene>
    <name evidence="1" type="primary">69</name>
    <name evidence="1" type="ORF">HRTV4_69</name>
</gene>
<dbReference type="KEGG" id="vg:16194390"/>
<evidence type="ECO:0000313" key="2">
    <source>
        <dbReference type="Proteomes" id="UP000202022"/>
    </source>
</evidence>
<keyword evidence="2" id="KW-1185">Reference proteome</keyword>
<dbReference type="EMBL" id="KC292023">
    <property type="protein sequence ID" value="AGM11161.1"/>
    <property type="molecule type" value="Genomic_DNA"/>
</dbReference>
<organism evidence="1 2">
    <name type="scientific">Halorubrum tailed virus 4</name>
    <dbReference type="NCBI Taxonomy" id="1273752"/>
    <lineage>
        <taxon>Viruses</taxon>
        <taxon>Duplodnaviria</taxon>
        <taxon>Heunggongvirae</taxon>
        <taxon>Uroviricota</taxon>
        <taxon>Caudoviricetes</taxon>
        <taxon>Kirjokansivirales</taxon>
        <taxon>Haloferuviridae</taxon>
        <taxon>Saldibavirus</taxon>
        <taxon>Saldibavirus natrii</taxon>
        <taxon>Saldibavirus HRTV4</taxon>
    </lineage>
</organism>
<protein>
    <submittedName>
        <fullName evidence="1">Uncharacterized protein</fullName>
    </submittedName>
</protein>
<dbReference type="Proteomes" id="UP000202022">
    <property type="component" value="Segment"/>
</dbReference>
<sequence>MAVATLTRGTNSIDLPLELEGGEIVAAVTFGAPETNIRESGGTLNPRVSDEWSKLQNIQLEGTVFSYDKAHDLADMVKSASLTPLELTLPGDVYDDNMLVAPSAGSDSALQYEIPAGRKDVVNVQLTLTRVGELQGSLEQTATTPRATGTGPVQIRVGSTTVDLPTADLSVERAVGRPNDAVRRKPQVADPRYVVKPKVAADTFAFSWATLEDIPATLNAITDNIFREQLGRSGVTVDFNGVLGLGEIEAIPVGSSPFRQVHQAGRSWVNVPQLELRRILSQG</sequence>
<name>R4TG10_9CAUD</name>
<evidence type="ECO:0000313" key="1">
    <source>
        <dbReference type="EMBL" id="AGM11161.1"/>
    </source>
</evidence>
<accession>R4TG10</accession>
<dbReference type="GeneID" id="16194390"/>
<dbReference type="RefSeq" id="YP_008059558.1">
    <property type="nucleotide sequence ID" value="NC_021329.1"/>
</dbReference>
<proteinExistence type="predicted"/>
<reference evidence="1 2" key="1">
    <citation type="submission" date="2012-12" db="EMBL/GenBank/DDBJ databases">
        <authorList>
            <person name="Sencilo A."/>
            <person name="Jacobs-Sera D."/>
            <person name="Russell D.A."/>
            <person name="Ko C."/>
            <person name="Atanasova N."/>
            <person name="Osterlund E."/>
            <person name="Oksanen H.M."/>
            <person name="Bamford D.H."/>
            <person name="Hatfull G.F."/>
            <person name="Roine E."/>
            <person name="Hendrix R.W."/>
        </authorList>
    </citation>
    <scope>NUCLEOTIDE SEQUENCE [LARGE SCALE GENOMIC DNA]</scope>
</reference>